<dbReference type="InterPro" id="IPR030960">
    <property type="entry name" value="DHQS/DOIS_N"/>
</dbReference>
<keyword evidence="10" id="KW-0963">Cytoplasm</keyword>
<keyword evidence="6 10" id="KW-0862">Zinc</keyword>
<dbReference type="FunFam" id="3.40.50.1970:FF:000007">
    <property type="entry name" value="Pentafunctional AROM polypeptide"/>
    <property type="match status" value="1"/>
</dbReference>
<evidence type="ECO:0000256" key="2">
    <source>
        <dbReference type="ARBA" id="ARBA00001947"/>
    </source>
</evidence>
<feature type="binding site" evidence="10">
    <location>
        <position position="132"/>
    </location>
    <ligand>
        <name>NAD(+)</name>
        <dbReference type="ChEBI" id="CHEBI:57540"/>
    </ligand>
</feature>
<name>A0A3R5V2Y3_9BACT</name>
<dbReference type="UniPathway" id="UPA00053">
    <property type="reaction ID" value="UER00085"/>
</dbReference>
<keyword evidence="7 10" id="KW-0520">NAD</keyword>
<dbReference type="NCBIfam" id="TIGR01357">
    <property type="entry name" value="aroB"/>
    <property type="match status" value="1"/>
</dbReference>
<proteinExistence type="inferred from homology"/>
<dbReference type="EC" id="4.2.3.4" evidence="10 11"/>
<dbReference type="Pfam" id="PF01761">
    <property type="entry name" value="DHQ_synthase"/>
    <property type="match status" value="1"/>
</dbReference>
<evidence type="ECO:0000256" key="6">
    <source>
        <dbReference type="ARBA" id="ARBA00022833"/>
    </source>
</evidence>
<protein>
    <recommendedName>
        <fullName evidence="10 11">3-dehydroquinate synthase</fullName>
        <shortName evidence="10">DHQS</shortName>
        <ecNumber evidence="10 11">4.2.3.4</ecNumber>
    </recommendedName>
</protein>
<comment type="subcellular location">
    <subcellularLocation>
        <location evidence="10">Cytoplasm</location>
    </subcellularLocation>
</comment>
<comment type="function">
    <text evidence="3 10">Catalyzes the conversion of 3-deoxy-D-arabino-heptulosonate 7-phosphate (DAHP) to dehydroquinate (DHQ).</text>
</comment>
<keyword evidence="8 10" id="KW-0456">Lyase</keyword>
<evidence type="ECO:0000256" key="8">
    <source>
        <dbReference type="ARBA" id="ARBA00023239"/>
    </source>
</evidence>
<gene>
    <name evidence="10 14" type="primary">aroB</name>
    <name evidence="14" type="ORF">EP073_12940</name>
</gene>
<dbReference type="KEGG" id="gtl:EP073_12940"/>
<dbReference type="Gene3D" id="1.20.1090.10">
    <property type="entry name" value="Dehydroquinate synthase-like - alpha domain"/>
    <property type="match status" value="1"/>
</dbReference>
<dbReference type="InterPro" id="IPR016037">
    <property type="entry name" value="DHQ_synth_AroB"/>
</dbReference>
<dbReference type="RefSeq" id="WP_128467584.1">
    <property type="nucleotide sequence ID" value="NZ_CP035108.1"/>
</dbReference>
<dbReference type="GO" id="GO:0009073">
    <property type="term" value="P:aromatic amino acid family biosynthetic process"/>
    <property type="evidence" value="ECO:0007669"/>
    <property type="project" value="UniProtKB-KW"/>
</dbReference>
<keyword evidence="5 10" id="KW-0547">Nucleotide-binding</keyword>
<feature type="domain" description="3-dehydroquinate synthase C-terminal" evidence="13">
    <location>
        <begin position="171"/>
        <end position="313"/>
    </location>
</feature>
<feature type="binding site" evidence="10">
    <location>
        <begin position="159"/>
        <end position="162"/>
    </location>
    <ligand>
        <name>NAD(+)</name>
        <dbReference type="ChEBI" id="CHEBI:57540"/>
    </ligand>
</feature>
<dbReference type="OrthoDB" id="9806583at2"/>
<dbReference type="CDD" id="cd08195">
    <property type="entry name" value="DHQS"/>
    <property type="match status" value="1"/>
</dbReference>
<evidence type="ECO:0000259" key="13">
    <source>
        <dbReference type="Pfam" id="PF24621"/>
    </source>
</evidence>
<keyword evidence="15" id="KW-1185">Reference proteome</keyword>
<dbReference type="InterPro" id="IPR050071">
    <property type="entry name" value="Dehydroquinate_synthase"/>
</dbReference>
<accession>A0A3R5V2Y3</accession>
<organism evidence="14 15">
    <name type="scientific">Geovibrio thiophilus</name>
    <dbReference type="NCBI Taxonomy" id="139438"/>
    <lineage>
        <taxon>Bacteria</taxon>
        <taxon>Pseudomonadati</taxon>
        <taxon>Deferribacterota</taxon>
        <taxon>Deferribacteres</taxon>
        <taxon>Deferribacterales</taxon>
        <taxon>Geovibrionaceae</taxon>
        <taxon>Geovibrio</taxon>
    </lineage>
</organism>
<feature type="binding site" evidence="10">
    <location>
        <position position="253"/>
    </location>
    <ligand>
        <name>Zn(2+)</name>
        <dbReference type="ChEBI" id="CHEBI:29105"/>
    </ligand>
</feature>
<comment type="pathway">
    <text evidence="10">Metabolic intermediate biosynthesis; chorismate biosynthesis; chorismate from D-erythrose 4-phosphate and phosphoenolpyruvate: step 2/7.</text>
</comment>
<dbReference type="GO" id="GO:0008652">
    <property type="term" value="P:amino acid biosynthetic process"/>
    <property type="evidence" value="ECO:0007669"/>
    <property type="project" value="UniProtKB-KW"/>
</dbReference>
<dbReference type="PIRSF" id="PIRSF001455">
    <property type="entry name" value="DHQ_synth"/>
    <property type="match status" value="1"/>
</dbReference>
<dbReference type="PANTHER" id="PTHR43622">
    <property type="entry name" value="3-DEHYDROQUINATE SYNTHASE"/>
    <property type="match status" value="1"/>
</dbReference>
<dbReference type="PANTHER" id="PTHR43622:SF1">
    <property type="entry name" value="3-DEHYDROQUINATE SYNTHASE"/>
    <property type="match status" value="1"/>
</dbReference>
<evidence type="ECO:0000256" key="4">
    <source>
        <dbReference type="ARBA" id="ARBA00022723"/>
    </source>
</evidence>
<evidence type="ECO:0000259" key="12">
    <source>
        <dbReference type="Pfam" id="PF01761"/>
    </source>
</evidence>
<reference evidence="14 15" key="1">
    <citation type="submission" date="2019-01" db="EMBL/GenBank/DDBJ databases">
        <title>Geovibrio thiophilus DSM 11263, complete genome.</title>
        <authorList>
            <person name="Spring S."/>
            <person name="Bunk B."/>
            <person name="Sproer C."/>
        </authorList>
    </citation>
    <scope>NUCLEOTIDE SEQUENCE [LARGE SCALE GENOMIC DNA]</scope>
    <source>
        <strain evidence="14 15">DSM 11263</strain>
    </source>
</reference>
<dbReference type="GO" id="GO:0000166">
    <property type="term" value="F:nucleotide binding"/>
    <property type="evidence" value="ECO:0007669"/>
    <property type="project" value="UniProtKB-KW"/>
</dbReference>
<keyword evidence="4 10" id="KW-0479">Metal-binding</keyword>
<keyword evidence="10" id="KW-0057">Aromatic amino acid biosynthesis</keyword>
<keyword evidence="9 10" id="KW-0170">Cobalt</keyword>
<dbReference type="GO" id="GO:0046872">
    <property type="term" value="F:metal ion binding"/>
    <property type="evidence" value="ECO:0007669"/>
    <property type="project" value="UniProtKB-KW"/>
</dbReference>
<evidence type="ECO:0000256" key="1">
    <source>
        <dbReference type="ARBA" id="ARBA00001911"/>
    </source>
</evidence>
<dbReference type="Pfam" id="PF24621">
    <property type="entry name" value="DHQS_C"/>
    <property type="match status" value="1"/>
</dbReference>
<dbReference type="HAMAP" id="MF_00110">
    <property type="entry name" value="DHQ_synthase"/>
    <property type="match status" value="1"/>
</dbReference>
<comment type="cofactor">
    <cofactor evidence="10">
        <name>Co(2+)</name>
        <dbReference type="ChEBI" id="CHEBI:48828"/>
    </cofactor>
    <cofactor evidence="10">
        <name>Zn(2+)</name>
        <dbReference type="ChEBI" id="CHEBI:29105"/>
    </cofactor>
    <text evidence="10">Binds 1 divalent metal cation per subunit. Can use either Co(2+) or Zn(2+).</text>
</comment>
<evidence type="ECO:0000256" key="3">
    <source>
        <dbReference type="ARBA" id="ARBA00003485"/>
    </source>
</evidence>
<feature type="binding site" evidence="10">
    <location>
        <begin position="119"/>
        <end position="120"/>
    </location>
    <ligand>
        <name>NAD(+)</name>
        <dbReference type="ChEBI" id="CHEBI:57540"/>
    </ligand>
</feature>
<comment type="cofactor">
    <cofactor evidence="2">
        <name>Zn(2+)</name>
        <dbReference type="ChEBI" id="CHEBI:29105"/>
    </cofactor>
</comment>
<evidence type="ECO:0000256" key="7">
    <source>
        <dbReference type="ARBA" id="ARBA00023027"/>
    </source>
</evidence>
<evidence type="ECO:0000256" key="5">
    <source>
        <dbReference type="ARBA" id="ARBA00022741"/>
    </source>
</evidence>
<dbReference type="Proteomes" id="UP000287502">
    <property type="component" value="Chromosome"/>
</dbReference>
<comment type="similarity">
    <text evidence="10">Belongs to the sugar phosphate cyclases superfamily. Dehydroquinate synthase family.</text>
</comment>
<evidence type="ECO:0000313" key="14">
    <source>
        <dbReference type="EMBL" id="QAR34279.1"/>
    </source>
</evidence>
<evidence type="ECO:0000256" key="11">
    <source>
        <dbReference type="NCBIfam" id="TIGR01357"/>
    </source>
</evidence>
<dbReference type="GO" id="GO:0005737">
    <property type="term" value="C:cytoplasm"/>
    <property type="evidence" value="ECO:0007669"/>
    <property type="project" value="UniProtKB-SubCell"/>
</dbReference>
<feature type="binding site" evidence="10">
    <location>
        <position position="141"/>
    </location>
    <ligand>
        <name>NAD(+)</name>
        <dbReference type="ChEBI" id="CHEBI:57540"/>
    </ligand>
</feature>
<feature type="binding site" evidence="10">
    <location>
        <position position="237"/>
    </location>
    <ligand>
        <name>Zn(2+)</name>
        <dbReference type="ChEBI" id="CHEBI:29105"/>
    </ligand>
</feature>
<keyword evidence="10" id="KW-0028">Amino-acid biosynthesis</keyword>
<evidence type="ECO:0000256" key="9">
    <source>
        <dbReference type="ARBA" id="ARBA00023285"/>
    </source>
</evidence>
<dbReference type="AlphaFoldDB" id="A0A3R5V2Y3"/>
<feature type="binding site" evidence="10">
    <location>
        <position position="174"/>
    </location>
    <ligand>
        <name>Zn(2+)</name>
        <dbReference type="ChEBI" id="CHEBI:29105"/>
    </ligand>
</feature>
<dbReference type="SUPFAM" id="SSF56796">
    <property type="entry name" value="Dehydroquinate synthase-like"/>
    <property type="match status" value="1"/>
</dbReference>
<comment type="caution">
    <text evidence="10">Lacks conserved residue(s) required for the propagation of feature annotation.</text>
</comment>
<sequence length="345" mass="38524">MRRIRVELEKRIDESYDIHLSADFIEEMLTRCDDGFFLADSAVYAFYEELFQGRKTFVLETSEKSKSMESFIKVLEFLHDNGCRRDGKLIAVGGGITGDLGGFAAASYMRGIDYVQVPTTLLSMVDSSVGGKTGINFLSSKNNVGAFHQPQAVYIDTDFLRTLDDEEYLNGLAEVIKYGALFSAVFFDMLLEKRDAVLERKADVLLEIISECCRMKAEVVKEDEKEQGVRKLLNFGHTFGHAIETDSGFAVKHGFAVAAGMYLENLFGLRQGYCSEESVNRLGEVLDAYGFEKEYKIKDTDVFFSALSADKKADKKGLTIVFAPEIGKGEWISGIKPGLIKDFFG</sequence>
<evidence type="ECO:0000256" key="10">
    <source>
        <dbReference type="HAMAP-Rule" id="MF_00110"/>
    </source>
</evidence>
<feature type="domain" description="3-dehydroquinate synthase N-terminal" evidence="12">
    <location>
        <begin position="57"/>
        <end position="168"/>
    </location>
</feature>
<dbReference type="GO" id="GO:0003856">
    <property type="term" value="F:3-dehydroquinate synthase activity"/>
    <property type="evidence" value="ECO:0007669"/>
    <property type="project" value="UniProtKB-UniRule"/>
</dbReference>
<evidence type="ECO:0000313" key="15">
    <source>
        <dbReference type="Proteomes" id="UP000287502"/>
    </source>
</evidence>
<dbReference type="Gene3D" id="3.40.50.1970">
    <property type="match status" value="1"/>
</dbReference>
<dbReference type="EMBL" id="CP035108">
    <property type="protein sequence ID" value="QAR34279.1"/>
    <property type="molecule type" value="Genomic_DNA"/>
</dbReference>
<comment type="cofactor">
    <cofactor evidence="1 10">
        <name>NAD(+)</name>
        <dbReference type="ChEBI" id="CHEBI:57540"/>
    </cofactor>
</comment>
<dbReference type="InterPro" id="IPR056179">
    <property type="entry name" value="DHQS_C"/>
</dbReference>
<dbReference type="GO" id="GO:0009423">
    <property type="term" value="P:chorismate biosynthetic process"/>
    <property type="evidence" value="ECO:0007669"/>
    <property type="project" value="UniProtKB-UniRule"/>
</dbReference>
<comment type="catalytic activity">
    <reaction evidence="10">
        <text>7-phospho-2-dehydro-3-deoxy-D-arabino-heptonate = 3-dehydroquinate + phosphate</text>
        <dbReference type="Rhea" id="RHEA:21968"/>
        <dbReference type="ChEBI" id="CHEBI:32364"/>
        <dbReference type="ChEBI" id="CHEBI:43474"/>
        <dbReference type="ChEBI" id="CHEBI:58394"/>
        <dbReference type="EC" id="4.2.3.4"/>
    </reaction>
</comment>
<dbReference type="InterPro" id="IPR030963">
    <property type="entry name" value="DHQ_synth_fam"/>
</dbReference>